<feature type="transmembrane region" description="Helical" evidence="2">
    <location>
        <begin position="69"/>
        <end position="88"/>
    </location>
</feature>
<comment type="caution">
    <text evidence="3">The sequence shown here is derived from an EMBL/GenBank/DDBJ whole genome shotgun (WGS) entry which is preliminary data.</text>
</comment>
<feature type="transmembrane region" description="Helical" evidence="2">
    <location>
        <begin position="244"/>
        <end position="265"/>
    </location>
</feature>
<keyword evidence="4" id="KW-1185">Reference proteome</keyword>
<organism evidence="3 4">
    <name type="scientific">Vanrija humicola</name>
    <name type="common">Yeast</name>
    <name type="synonym">Cryptococcus humicola</name>
    <dbReference type="NCBI Taxonomy" id="5417"/>
    <lineage>
        <taxon>Eukaryota</taxon>
        <taxon>Fungi</taxon>
        <taxon>Dikarya</taxon>
        <taxon>Basidiomycota</taxon>
        <taxon>Agaricomycotina</taxon>
        <taxon>Tremellomycetes</taxon>
        <taxon>Trichosporonales</taxon>
        <taxon>Trichosporonaceae</taxon>
        <taxon>Vanrija</taxon>
    </lineage>
</organism>
<dbReference type="Proteomes" id="UP000473826">
    <property type="component" value="Unassembled WGS sequence"/>
</dbReference>
<protein>
    <submittedName>
        <fullName evidence="3">Uncharacterized protein</fullName>
    </submittedName>
</protein>
<keyword evidence="2" id="KW-0812">Transmembrane</keyword>
<feature type="transmembrane region" description="Helical" evidence="2">
    <location>
        <begin position="162"/>
        <end position="183"/>
    </location>
</feature>
<gene>
    <name evidence="3" type="ORF">VHUM_02425</name>
</gene>
<proteinExistence type="predicted"/>
<name>A0A7D8V4X9_VANHU</name>
<dbReference type="EMBL" id="QKWK01000006">
    <property type="protein sequence ID" value="TXT08951.1"/>
    <property type="molecule type" value="Genomic_DNA"/>
</dbReference>
<evidence type="ECO:0000256" key="1">
    <source>
        <dbReference type="SAM" id="MobiDB-lite"/>
    </source>
</evidence>
<feature type="compositionally biased region" description="Basic and acidic residues" evidence="1">
    <location>
        <begin position="282"/>
        <end position="293"/>
    </location>
</feature>
<keyword evidence="2" id="KW-0472">Membrane</keyword>
<keyword evidence="2" id="KW-1133">Transmembrane helix</keyword>
<evidence type="ECO:0000313" key="3">
    <source>
        <dbReference type="EMBL" id="TXT08951.1"/>
    </source>
</evidence>
<sequence length="293" mass="32015">MTLTAYAAYAKPLGAYYAYVPTLLSPVHPSYLPIGPLDVVGLMRLSSVVNWVASDTKGKPRASALQEVFGIWVVMCGAETFLSLATGVTPPWLLNPTFPIVAAVIHLVNTRTPLVKLLPEKPTLALEIAAAVPDAIGRVLLCTRFTTLPILYPGTSWLNLPATYSTILLVPFIFAVPFAAFAFTGGNLFAPEVKLTTPAELRPWGWTAVDAWIPLFITTLFMMLIGPKKGWRHGFGTYLDEDAAIVVCAIVTIVIFEARAIWNFAPRPKKSGKSKSKKAKKEKAEKEKEKKSE</sequence>
<feature type="transmembrane region" description="Helical" evidence="2">
    <location>
        <begin position="204"/>
        <end position="224"/>
    </location>
</feature>
<reference evidence="3 4" key="1">
    <citation type="journal article" date="2019" name="PLoS Genet.">
        <title>Convergent evolution of linked mating-type loci in basidiomycete fungi.</title>
        <authorList>
            <person name="Sun S."/>
            <person name="Coelho M.A."/>
            <person name="Heitman J."/>
            <person name="Nowrousian M."/>
        </authorList>
    </citation>
    <scope>NUCLEOTIDE SEQUENCE [LARGE SCALE GENOMIC DNA]</scope>
    <source>
        <strain evidence="3 4">CBS 4282</strain>
    </source>
</reference>
<accession>A0A7D8V4X9</accession>
<dbReference type="AlphaFoldDB" id="A0A7D8V4X9"/>
<feature type="compositionally biased region" description="Basic residues" evidence="1">
    <location>
        <begin position="267"/>
        <end position="281"/>
    </location>
</feature>
<feature type="region of interest" description="Disordered" evidence="1">
    <location>
        <begin position="266"/>
        <end position="293"/>
    </location>
</feature>
<dbReference type="OrthoDB" id="3192156at2759"/>
<evidence type="ECO:0000256" key="2">
    <source>
        <dbReference type="SAM" id="Phobius"/>
    </source>
</evidence>
<evidence type="ECO:0000313" key="4">
    <source>
        <dbReference type="Proteomes" id="UP000473826"/>
    </source>
</evidence>